<evidence type="ECO:0000256" key="1">
    <source>
        <dbReference type="ARBA" id="ARBA00008857"/>
    </source>
</evidence>
<dbReference type="PANTHER" id="PTHR30629:SF2">
    <property type="entry name" value="PROPHAGE INTEGRASE INTS-RELATED"/>
    <property type="match status" value="1"/>
</dbReference>
<dbReference type="PANTHER" id="PTHR30629">
    <property type="entry name" value="PROPHAGE INTEGRASE"/>
    <property type="match status" value="1"/>
</dbReference>
<protein>
    <submittedName>
        <fullName evidence="6">Site-specific tyrosine recombinase, phage integrase family (INT_ICEBs1_C_like domain)</fullName>
    </submittedName>
</protein>
<sequence>MNESINCSDGSFYERGGRIYVQATVNGRTIKKSTGRKVNSINKTWMKKQNPSDVLLNLLGVEKEKKLQDVSIENYGLKIINATSGGRGIETQKDFVRILEKTIVPFFKLYKLKDVKVIDILELLKRADNKFCNDRAKRVRSILNLIFTSAFEEGLIDKNLFSMQILKNHKFKRKPRKTKAYNVSEMKIILDNSSGWLKLFFELSFKYGLRTGETMGLKWTDFDLEKGYFRIQRSISKGVITESSKIIHENKNHLRDIYLFPETLELLKKYSNFKPNDEWLFVTKTGEPFMQCDTIRNYHVKPFLKKIGVEYKTVYATRRTYVSIMRQSEKIQLEDIQEVVGHQKGSNITDKHYNIDVLENSHKVKKAEEKARIFNDILSMA</sequence>
<dbReference type="InterPro" id="IPR053876">
    <property type="entry name" value="Phage_int_M"/>
</dbReference>
<dbReference type="GO" id="GO:0015074">
    <property type="term" value="P:DNA integration"/>
    <property type="evidence" value="ECO:0007669"/>
    <property type="project" value="UniProtKB-KW"/>
</dbReference>
<name>A0A5C2HE43_9BACT</name>
<gene>
    <name evidence="6" type="ORF">APORC_0846</name>
</gene>
<dbReference type="InterPro" id="IPR013762">
    <property type="entry name" value="Integrase-like_cat_sf"/>
</dbReference>
<dbReference type="GO" id="GO:0003677">
    <property type="term" value="F:DNA binding"/>
    <property type="evidence" value="ECO:0007669"/>
    <property type="project" value="UniProtKB-KW"/>
</dbReference>
<dbReference type="InterPro" id="IPR050808">
    <property type="entry name" value="Phage_Integrase"/>
</dbReference>
<evidence type="ECO:0000259" key="5">
    <source>
        <dbReference type="PROSITE" id="PS51898"/>
    </source>
</evidence>
<dbReference type="CDD" id="cd01189">
    <property type="entry name" value="INT_ICEBs1_C_like"/>
    <property type="match status" value="1"/>
</dbReference>
<keyword evidence="4" id="KW-0233">DNA recombination</keyword>
<dbReference type="KEGG" id="apoc:APORC_0846"/>
<comment type="similarity">
    <text evidence="1">Belongs to the 'phage' integrase family.</text>
</comment>
<dbReference type="Pfam" id="PF00589">
    <property type="entry name" value="Phage_integrase"/>
    <property type="match status" value="1"/>
</dbReference>
<dbReference type="Pfam" id="PF22022">
    <property type="entry name" value="Phage_int_M"/>
    <property type="match status" value="1"/>
</dbReference>
<dbReference type="Gene3D" id="1.10.443.10">
    <property type="entry name" value="Intergrase catalytic core"/>
    <property type="match status" value="1"/>
</dbReference>
<dbReference type="SUPFAM" id="SSF56349">
    <property type="entry name" value="DNA breaking-rejoining enzymes"/>
    <property type="match status" value="1"/>
</dbReference>
<evidence type="ECO:0000256" key="2">
    <source>
        <dbReference type="ARBA" id="ARBA00022908"/>
    </source>
</evidence>
<reference evidence="6 7" key="1">
    <citation type="submission" date="2019-09" db="EMBL/GenBank/DDBJ databases">
        <title>Complete genome sequencing of four Arcobacter species reveals a diverse suite of mobile elements.</title>
        <authorList>
            <person name="Miller W.G."/>
            <person name="Yee E."/>
            <person name="Bono J.L."/>
        </authorList>
    </citation>
    <scope>NUCLEOTIDE SEQUENCE [LARGE SCALE GENOMIC DNA]</scope>
    <source>
        <strain evidence="6 7">CCUG 56899</strain>
    </source>
</reference>
<dbReference type="InterPro" id="IPR002104">
    <property type="entry name" value="Integrase_catalytic"/>
</dbReference>
<accession>A0A5C2HE43</accession>
<dbReference type="InterPro" id="IPR010998">
    <property type="entry name" value="Integrase_recombinase_N"/>
</dbReference>
<dbReference type="RefSeq" id="WP_066388032.1">
    <property type="nucleotide sequence ID" value="NZ_CP036246.2"/>
</dbReference>
<evidence type="ECO:0000313" key="6">
    <source>
        <dbReference type="EMBL" id="QEP40454.1"/>
    </source>
</evidence>
<dbReference type="AlphaFoldDB" id="A0A5C2HE43"/>
<dbReference type="InterPro" id="IPR011010">
    <property type="entry name" value="DNA_brk_join_enz"/>
</dbReference>
<evidence type="ECO:0000256" key="3">
    <source>
        <dbReference type="ARBA" id="ARBA00023125"/>
    </source>
</evidence>
<feature type="domain" description="Tyr recombinase" evidence="5">
    <location>
        <begin position="176"/>
        <end position="368"/>
    </location>
</feature>
<dbReference type="Proteomes" id="UP000322644">
    <property type="component" value="Chromosome"/>
</dbReference>
<dbReference type="EMBL" id="CP036246">
    <property type="protein sequence ID" value="QEP40454.1"/>
    <property type="molecule type" value="Genomic_DNA"/>
</dbReference>
<evidence type="ECO:0000313" key="7">
    <source>
        <dbReference type="Proteomes" id="UP000322644"/>
    </source>
</evidence>
<keyword evidence="2" id="KW-0229">DNA integration</keyword>
<proteinExistence type="inferred from homology"/>
<dbReference type="Gene3D" id="1.10.150.130">
    <property type="match status" value="1"/>
</dbReference>
<dbReference type="PROSITE" id="PS51898">
    <property type="entry name" value="TYR_RECOMBINASE"/>
    <property type="match status" value="1"/>
</dbReference>
<keyword evidence="3" id="KW-0238">DNA-binding</keyword>
<dbReference type="GO" id="GO:0006310">
    <property type="term" value="P:DNA recombination"/>
    <property type="evidence" value="ECO:0007669"/>
    <property type="project" value="UniProtKB-KW"/>
</dbReference>
<evidence type="ECO:0000256" key="4">
    <source>
        <dbReference type="ARBA" id="ARBA00023172"/>
    </source>
</evidence>
<reference evidence="6 7" key="2">
    <citation type="submission" date="2019-09" db="EMBL/GenBank/DDBJ databases">
        <title>Taxonomic note: a critical rebuttal of the proposed division of the genus Arcobacter into six genera, emended descriptions of Arcobacter anaerophilus and the genus Arcobacter, and an assessment of genus-level boundaries for Epsilonproteobacteria using in silico genomic comparator tools.</title>
        <authorList>
            <person name="On S.L.W."/>
            <person name="Miller W.G."/>
            <person name="Biggs P."/>
            <person name="Cornelius A."/>
            <person name="Vandamme P."/>
        </authorList>
    </citation>
    <scope>NUCLEOTIDE SEQUENCE [LARGE SCALE GENOMIC DNA]</scope>
    <source>
        <strain evidence="6 7">CCUG 56899</strain>
    </source>
</reference>
<organism evidence="6 7">
    <name type="scientific">Arcobacter porcinus</name>
    <dbReference type="NCBI Taxonomy" id="1935204"/>
    <lineage>
        <taxon>Bacteria</taxon>
        <taxon>Pseudomonadati</taxon>
        <taxon>Campylobacterota</taxon>
        <taxon>Epsilonproteobacteria</taxon>
        <taxon>Campylobacterales</taxon>
        <taxon>Arcobacteraceae</taxon>
        <taxon>Arcobacter</taxon>
    </lineage>
</organism>